<dbReference type="PANTHER" id="PTHR33393">
    <property type="entry name" value="POLYGLUTAMINE SYNTHESIS ACCESSORY PROTEIN RV0574C-RELATED"/>
    <property type="match status" value="1"/>
</dbReference>
<dbReference type="Pfam" id="PF09587">
    <property type="entry name" value="PGA_cap"/>
    <property type="match status" value="1"/>
</dbReference>
<evidence type="ECO:0000259" key="2">
    <source>
        <dbReference type="SMART" id="SM00854"/>
    </source>
</evidence>
<dbReference type="AlphaFoldDB" id="Q46N17"/>
<dbReference type="InterPro" id="IPR019079">
    <property type="entry name" value="Capsule_synth_CapA"/>
</dbReference>
<dbReference type="PANTHER" id="PTHR33393:SF11">
    <property type="entry name" value="POLYGLUTAMINE SYNTHESIS ACCESSORY PROTEIN RV0574C-RELATED"/>
    <property type="match status" value="1"/>
</dbReference>
<feature type="domain" description="Capsule synthesis protein CapA" evidence="2">
    <location>
        <begin position="18"/>
        <end position="300"/>
    </location>
</feature>
<evidence type="ECO:0000313" key="3">
    <source>
        <dbReference type="EMBL" id="AAZ65458.1"/>
    </source>
</evidence>
<dbReference type="InterPro" id="IPR052169">
    <property type="entry name" value="CW_Biosynth-Accessory"/>
</dbReference>
<accession>Q46N17</accession>
<sequence>MRTGARDARTEPKMSTIRLFLCGDVMTGRGIDQILPSPGQPGLHESFVRSALDYVELAERRSGAIARPVPPGYIWGEALSELERHQPDVGIVNLETAVTSSDDAWPGKAVHYRMHPANVICLGAAGVDCAVLANNHVLDWGRAGLAQTLASLRAAGIAVAGAGCDSREAALPAVLPVPHGGRILVFAFAMTSAGTPSNWEATGNRSGVALLHDCSAASVERLRDRISVERRSGDVVVMSIHWGPNWGYEVDAERRRFARALIDQASVDVVHGHSSHHPMAIELHGGKPILYGCGDFINDYEGISGYETYRPDLALMYFVTLDPTGGGPVQLRLVALMRKQFRLGYAPESDLDWLLAMLRREGRSSGTHAVRAGEHELRVSAD</sequence>
<organism evidence="3">
    <name type="scientific">Cupriavidus pinatubonensis (strain JMP 134 / LMG 1197)</name>
    <name type="common">Cupriavidus necator (strain JMP 134)</name>
    <dbReference type="NCBI Taxonomy" id="264198"/>
    <lineage>
        <taxon>Bacteria</taxon>
        <taxon>Pseudomonadati</taxon>
        <taxon>Pseudomonadota</taxon>
        <taxon>Betaproteobacteria</taxon>
        <taxon>Burkholderiales</taxon>
        <taxon>Burkholderiaceae</taxon>
        <taxon>Cupriavidus</taxon>
    </lineage>
</organism>
<gene>
    <name evidence="3" type="ordered locus">Reut_C6138</name>
</gene>
<reference evidence="3" key="1">
    <citation type="submission" date="2005-08" db="EMBL/GenBank/DDBJ databases">
        <title>Complete sequence of a megaplasmid of Ralstonia eutropha JMP134.</title>
        <authorList>
            <person name="Copeland A."/>
            <person name="Lucas S."/>
            <person name="Lapidus A."/>
            <person name="Barry K."/>
            <person name="Detter J.C."/>
            <person name="Glavina T."/>
            <person name="Hammon N."/>
            <person name="Israni S."/>
            <person name="Pitluck S."/>
            <person name="Goltsman E."/>
            <person name="Martinez M."/>
            <person name="Vergez L."/>
            <person name="Larimer F."/>
            <person name="Land M."/>
            <person name="Lykidis A."/>
            <person name="Richardson P."/>
        </authorList>
    </citation>
    <scope>NUCLEOTIDE SEQUENCE [LARGE SCALE GENOMIC DNA]</scope>
    <source>
        <strain evidence="3">JMP134</strain>
        <plasmid evidence="3">megaplasmid</plasmid>
    </source>
</reference>
<dbReference type="KEGG" id="reu:Reut_C6138"/>
<dbReference type="SUPFAM" id="SSF56300">
    <property type="entry name" value="Metallo-dependent phosphatases"/>
    <property type="match status" value="1"/>
</dbReference>
<name>Q46N17_CUPPJ</name>
<dbReference type="SMART" id="SM00854">
    <property type="entry name" value="PGA_cap"/>
    <property type="match status" value="1"/>
</dbReference>
<geneLocation type="plasmid" evidence="3">
    <name>megaplasmid</name>
</geneLocation>
<evidence type="ECO:0000256" key="1">
    <source>
        <dbReference type="ARBA" id="ARBA00005662"/>
    </source>
</evidence>
<dbReference type="EMBL" id="CP000092">
    <property type="protein sequence ID" value="AAZ65458.1"/>
    <property type="molecule type" value="Genomic_DNA"/>
</dbReference>
<dbReference type="eggNOG" id="COG2843">
    <property type="taxonomic scope" value="Bacteria"/>
</dbReference>
<proteinExistence type="inferred from homology"/>
<dbReference type="CDD" id="cd07381">
    <property type="entry name" value="MPP_CapA"/>
    <property type="match status" value="1"/>
</dbReference>
<comment type="similarity">
    <text evidence="1">Belongs to the CapA family.</text>
</comment>
<dbReference type="Gene3D" id="3.60.21.10">
    <property type="match status" value="1"/>
</dbReference>
<protein>
    <submittedName>
        <fullName evidence="3">Putative capsule biosynthesis protein</fullName>
    </submittedName>
</protein>
<dbReference type="InterPro" id="IPR029052">
    <property type="entry name" value="Metallo-depent_PP-like"/>
</dbReference>
<dbReference type="OrthoDB" id="5405713at2"/>
<dbReference type="HOGENOM" id="CLU_038823_3_0_4"/>
<keyword evidence="3" id="KW-0614">Plasmid</keyword>